<evidence type="ECO:0000313" key="1">
    <source>
        <dbReference type="EMBL" id="CAD0214689.1"/>
    </source>
</evidence>
<gene>
    <name evidence="1" type="ORF">AGRHK599_LOCUS2933</name>
</gene>
<reference evidence="1 2" key="1">
    <citation type="submission" date="2020-06" db="EMBL/GenBank/DDBJ databases">
        <authorList>
            <person name="De Coninck B."/>
            <person name="Ibrahim H."/>
        </authorList>
    </citation>
    <scope>NUCLEOTIDE SEQUENCE [LARGE SCALE GENOMIC DNA]</scope>
    <source>
        <strain evidence="1">Ag_rhizogenes_K599</strain>
    </source>
</reference>
<dbReference type="KEGG" id="aro:B0909_23555"/>
<dbReference type="AlphaFoldDB" id="A0AAN2A4W5"/>
<accession>A0AAN2A4W5</accession>
<dbReference type="EMBL" id="CAICSX020000002">
    <property type="protein sequence ID" value="CAD0214689.1"/>
    <property type="molecule type" value="Genomic_DNA"/>
</dbReference>
<dbReference type="Proteomes" id="UP000528185">
    <property type="component" value="Unassembled WGS sequence"/>
</dbReference>
<comment type="caution">
    <text evidence="1">The sequence shown here is derived from an EMBL/GenBank/DDBJ whole genome shotgun (WGS) entry which is preliminary data.</text>
</comment>
<proteinExistence type="predicted"/>
<sequence length="74" mass="8176">MGKSTKDGEEHEGWEKDFLPAVSLLQRSIGVLRMSTSGPVLLIDSCQTRSDESRRLCFPPHIVVTAQDKAAFVC</sequence>
<evidence type="ECO:0000313" key="2">
    <source>
        <dbReference type="Proteomes" id="UP000528185"/>
    </source>
</evidence>
<protein>
    <submittedName>
        <fullName evidence="1">Uncharacterized protein</fullName>
    </submittedName>
</protein>
<organism evidence="1 2">
    <name type="scientific">Rhizobium rhizogenes</name>
    <name type="common">Agrobacterium rhizogenes</name>
    <dbReference type="NCBI Taxonomy" id="359"/>
    <lineage>
        <taxon>Bacteria</taxon>
        <taxon>Pseudomonadati</taxon>
        <taxon>Pseudomonadota</taxon>
        <taxon>Alphaproteobacteria</taxon>
        <taxon>Hyphomicrobiales</taxon>
        <taxon>Rhizobiaceae</taxon>
        <taxon>Rhizobium/Agrobacterium group</taxon>
        <taxon>Rhizobium</taxon>
    </lineage>
</organism>
<name>A0AAN2A4W5_RHIRH</name>